<feature type="compositionally biased region" description="Low complexity" evidence="4">
    <location>
        <begin position="543"/>
        <end position="562"/>
    </location>
</feature>
<protein>
    <recommendedName>
        <fullName evidence="7">RAMA domain-containing protein</fullName>
    </recommendedName>
</protein>
<comment type="caution">
    <text evidence="5">The sequence shown here is derived from an EMBL/GenBank/DDBJ whole genome shotgun (WGS) entry which is preliminary data.</text>
</comment>
<sequence>MGGQPDSQARNFSQARPISLNSLNNNGRARDAFLGTFQPDPPRMAPGPDVDGINRMLEGLDDMLADAATLRLLEEQEHAAAGAPPQGLLQPYQHPQQERHGGLSLQPYPRSMTPPVASTSHGQRHLPQGPGSAHASAGPGYPSPRLHPGAEQQYPQGTSMSELDSSQAMASAGSLSVPCVRALDVARLTARTRTGGGGLGGVDGFSGLSSGSPALHGAGGGGGPAQVAARLAHHSNPLPREMQEGGSWLQQQQHQQQHQQQQQQQQSGQAMAQGQAQPGAVPGWGMPPDLELHVSDAVCASGLFPSGSRNAAGAVSASATAALLQPRSGPVMRGLQAAPPSSGGAPYLPSPGLQPLPFSSGGGCSMSGGVAVGINSMAVGQQPGASPSLVRSVLRVASIPHDRPQTGGSGGPAAAAAGTVSASGALPGMDVSYGAVAMGGGVDGNGSGSGGIGVPVAPLKLRRASLVAVDQSLSGQYPRSQSQSHSQAVSQQHAAQWQQQQQQGYGAAQHPLGMAARMSGAQSGSSSNFLQAQELSNFPSPHQQQGQQQRPVMAPGAQAAAGGPSGIGIGASGSMYVAHEAQERMQHQHQHQQLLHQQQQQQPLSQRLQHIQQLTGGGSMLSQGGLPQLTSGTHSQGSLPQFRREPSPMLHQQQQQHQQQMAALQQQQQQQQQQQMVMANAAAMRPSAMAMPMDAGGMEAGGAVSGAHSGSMSHQSMGRAAGAEPQQLQAVSVGQVLGGVGGGGSMGGGPGGPAGLPGFPPATTSSGRGGGQYGAGGSTSGGFDRGIFETAGVGGIRGVGGSVGTLDGVGGAAGSGHATASYNSPTADYGGGGGGGSGDLRPSRSMSTSLAATMAAGGMDDDPMEISTSILGGGGDGSDGLHTAQTRTLPSPGSRNARGTPAAAGGGSISRAPHASAASAQAQAQAHAASQSKAAQRAAAAAAAREAAGATKAGKPRQRTRTVSTLADVVRFNLITPGPHQLLVGNQDVVDVVVHPDGRIDCQYGEFRSVSSLALKVLRQRNPNRMACDGWQEVKLNGVRLDEMRQEAGRLLAREVAAGGKAE</sequence>
<feature type="region of interest" description="Disordered" evidence="4">
    <location>
        <begin position="538"/>
        <end position="566"/>
    </location>
</feature>
<feature type="compositionally biased region" description="Gly residues" evidence="4">
    <location>
        <begin position="767"/>
        <end position="778"/>
    </location>
</feature>
<keyword evidence="3" id="KW-0539">Nucleus</keyword>
<evidence type="ECO:0000256" key="3">
    <source>
        <dbReference type="ARBA" id="ARBA00023242"/>
    </source>
</evidence>
<dbReference type="GO" id="GO:0071037">
    <property type="term" value="P:nuclear polyadenylation-dependent snRNA catabolic process"/>
    <property type="evidence" value="ECO:0007669"/>
    <property type="project" value="TreeGrafter"/>
</dbReference>
<dbReference type="OrthoDB" id="515696at2759"/>
<feature type="compositionally biased region" description="Gly residues" evidence="4">
    <location>
        <begin position="741"/>
        <end position="755"/>
    </location>
</feature>
<keyword evidence="6" id="KW-1185">Reference proteome</keyword>
<dbReference type="Proteomes" id="UP000613740">
    <property type="component" value="Unassembled WGS sequence"/>
</dbReference>
<dbReference type="PANTHER" id="PTHR46543:SF2">
    <property type="entry name" value="AGAP013096-PA"/>
    <property type="match status" value="1"/>
</dbReference>
<dbReference type="GO" id="GO:0071035">
    <property type="term" value="P:nuclear polyadenylation-dependent rRNA catabolic process"/>
    <property type="evidence" value="ECO:0007669"/>
    <property type="project" value="TreeGrafter"/>
</dbReference>
<feature type="compositionally biased region" description="Polar residues" evidence="4">
    <location>
        <begin position="153"/>
        <end position="169"/>
    </location>
</feature>
<evidence type="ECO:0008006" key="7">
    <source>
        <dbReference type="Google" id="ProtNLM"/>
    </source>
</evidence>
<feature type="compositionally biased region" description="Low complexity" evidence="4">
    <location>
        <begin position="591"/>
        <end position="613"/>
    </location>
</feature>
<dbReference type="GO" id="GO:0071038">
    <property type="term" value="P:TRAMP-dependent tRNA surveillance pathway"/>
    <property type="evidence" value="ECO:0007669"/>
    <property type="project" value="TreeGrafter"/>
</dbReference>
<evidence type="ECO:0000256" key="1">
    <source>
        <dbReference type="ARBA" id="ARBA00004123"/>
    </source>
</evidence>
<reference evidence="5" key="1">
    <citation type="journal article" date="2020" name="bioRxiv">
        <title>Comparative genomics of Chlamydomonas.</title>
        <authorList>
            <person name="Craig R.J."/>
            <person name="Hasan A.R."/>
            <person name="Ness R.W."/>
            <person name="Keightley P.D."/>
        </authorList>
    </citation>
    <scope>NUCLEOTIDE SEQUENCE</scope>
    <source>
        <strain evidence="5">CCAP 11/173</strain>
    </source>
</reference>
<comment type="subcellular location">
    <subcellularLocation>
        <location evidence="1">Nucleus</location>
    </subcellularLocation>
</comment>
<feature type="compositionally biased region" description="Polar residues" evidence="4">
    <location>
        <begin position="628"/>
        <end position="639"/>
    </location>
</feature>
<feature type="compositionally biased region" description="Low complexity" evidence="4">
    <location>
        <begin position="480"/>
        <end position="508"/>
    </location>
</feature>
<accession>A0A835SYD7</accession>
<gene>
    <name evidence="5" type="ORF">HYH02_011898</name>
</gene>
<feature type="region of interest" description="Disordered" evidence="4">
    <location>
        <begin position="584"/>
        <end position="668"/>
    </location>
</feature>
<dbReference type="InterPro" id="IPR051644">
    <property type="entry name" value="TRAMP_AT-DNA-binding"/>
</dbReference>
<feature type="region of interest" description="Disordered" evidence="4">
    <location>
        <begin position="331"/>
        <end position="350"/>
    </location>
</feature>
<evidence type="ECO:0000256" key="4">
    <source>
        <dbReference type="SAM" id="MobiDB-lite"/>
    </source>
</evidence>
<name>A0A835SYD7_9CHLO</name>
<organism evidence="5 6">
    <name type="scientific">Chlamydomonas schloesseri</name>
    <dbReference type="NCBI Taxonomy" id="2026947"/>
    <lineage>
        <taxon>Eukaryota</taxon>
        <taxon>Viridiplantae</taxon>
        <taxon>Chlorophyta</taxon>
        <taxon>core chlorophytes</taxon>
        <taxon>Chlorophyceae</taxon>
        <taxon>CS clade</taxon>
        <taxon>Chlamydomonadales</taxon>
        <taxon>Chlamydomonadaceae</taxon>
        <taxon>Chlamydomonas</taxon>
    </lineage>
</organism>
<dbReference type="GO" id="GO:0071031">
    <property type="term" value="P:nuclear mRNA surveillance of mRNA 3'-end processing"/>
    <property type="evidence" value="ECO:0007669"/>
    <property type="project" value="TreeGrafter"/>
</dbReference>
<dbReference type="AlphaFoldDB" id="A0A835SYD7"/>
<feature type="compositionally biased region" description="Polar residues" evidence="4">
    <location>
        <begin position="883"/>
        <end position="894"/>
    </location>
</feature>
<dbReference type="GO" id="GO:0071039">
    <property type="term" value="P:nuclear polyadenylation-dependent CUT catabolic process"/>
    <property type="evidence" value="ECO:0007669"/>
    <property type="project" value="TreeGrafter"/>
</dbReference>
<feature type="region of interest" description="Disordered" evidence="4">
    <location>
        <begin position="856"/>
        <end position="937"/>
    </location>
</feature>
<dbReference type="GO" id="GO:0003723">
    <property type="term" value="F:RNA binding"/>
    <property type="evidence" value="ECO:0007669"/>
    <property type="project" value="TreeGrafter"/>
</dbReference>
<feature type="region of interest" description="Disordered" evidence="4">
    <location>
        <begin position="741"/>
        <end position="778"/>
    </location>
</feature>
<feature type="compositionally biased region" description="Low complexity" evidence="4">
    <location>
        <begin position="649"/>
        <end position="668"/>
    </location>
</feature>
<dbReference type="GO" id="GO:0031499">
    <property type="term" value="C:TRAMP complex"/>
    <property type="evidence" value="ECO:0007669"/>
    <property type="project" value="TreeGrafter"/>
</dbReference>
<feature type="compositionally biased region" description="Low complexity" evidence="4">
    <location>
        <begin position="910"/>
        <end position="937"/>
    </location>
</feature>
<feature type="compositionally biased region" description="Low complexity" evidence="4">
    <location>
        <begin position="129"/>
        <end position="144"/>
    </location>
</feature>
<feature type="region of interest" description="Disordered" evidence="4">
    <location>
        <begin position="237"/>
        <end position="288"/>
    </location>
</feature>
<feature type="region of interest" description="Disordered" evidence="4">
    <location>
        <begin position="78"/>
        <end position="169"/>
    </location>
</feature>
<feature type="compositionally biased region" description="Low complexity" evidence="4">
    <location>
        <begin position="250"/>
        <end position="277"/>
    </location>
</feature>
<feature type="compositionally biased region" description="Polar residues" evidence="4">
    <location>
        <begin position="1"/>
        <end position="27"/>
    </location>
</feature>
<evidence type="ECO:0000313" key="5">
    <source>
        <dbReference type="EMBL" id="KAG2435607.1"/>
    </source>
</evidence>
<keyword evidence="2" id="KW-0677">Repeat</keyword>
<feature type="region of interest" description="Disordered" evidence="4">
    <location>
        <begin position="1"/>
        <end position="53"/>
    </location>
</feature>
<feature type="region of interest" description="Disordered" evidence="4">
    <location>
        <begin position="692"/>
        <end position="725"/>
    </location>
</feature>
<feature type="region of interest" description="Disordered" evidence="4">
    <location>
        <begin position="476"/>
        <end position="508"/>
    </location>
</feature>
<proteinExistence type="predicted"/>
<evidence type="ECO:0000313" key="6">
    <source>
        <dbReference type="Proteomes" id="UP000613740"/>
    </source>
</evidence>
<dbReference type="GO" id="GO:0071036">
    <property type="term" value="P:nuclear polyadenylation-dependent snoRNA catabolic process"/>
    <property type="evidence" value="ECO:0007669"/>
    <property type="project" value="TreeGrafter"/>
</dbReference>
<evidence type="ECO:0000256" key="2">
    <source>
        <dbReference type="ARBA" id="ARBA00022737"/>
    </source>
</evidence>
<dbReference type="EMBL" id="JAEHOD010000052">
    <property type="protein sequence ID" value="KAG2435607.1"/>
    <property type="molecule type" value="Genomic_DNA"/>
</dbReference>
<dbReference type="PANTHER" id="PTHR46543">
    <property type="entry name" value="ZINC FINGER CCHC DOMAIN-CONTAINING PROTEIN 7"/>
    <property type="match status" value="1"/>
</dbReference>